<dbReference type="EMBL" id="JAHWGI010001412">
    <property type="protein sequence ID" value="KAK3930602.1"/>
    <property type="molecule type" value="Genomic_DNA"/>
</dbReference>
<reference evidence="1" key="1">
    <citation type="submission" date="2021-07" db="EMBL/GenBank/DDBJ databases">
        <authorList>
            <person name="Catto M.A."/>
            <person name="Jacobson A."/>
            <person name="Kennedy G."/>
            <person name="Labadie P."/>
            <person name="Hunt B.G."/>
            <person name="Srinivasan R."/>
        </authorList>
    </citation>
    <scope>NUCLEOTIDE SEQUENCE</scope>
    <source>
        <strain evidence="1">PL_HMW_Pooled</strain>
        <tissue evidence="1">Head</tissue>
    </source>
</reference>
<dbReference type="AlphaFoldDB" id="A0AAE1HZ80"/>
<comment type="caution">
    <text evidence="1">The sequence shown here is derived from an EMBL/GenBank/DDBJ whole genome shotgun (WGS) entry which is preliminary data.</text>
</comment>
<proteinExistence type="predicted"/>
<protein>
    <submittedName>
        <fullName evidence="1">Myc proto-oncogene protein</fullName>
    </submittedName>
</protein>
<keyword evidence="2" id="KW-1185">Reference proteome</keyword>
<dbReference type="Proteomes" id="UP001219518">
    <property type="component" value="Unassembled WGS sequence"/>
</dbReference>
<evidence type="ECO:0000313" key="2">
    <source>
        <dbReference type="Proteomes" id="UP001219518"/>
    </source>
</evidence>
<organism evidence="1 2">
    <name type="scientific">Frankliniella fusca</name>
    <dbReference type="NCBI Taxonomy" id="407009"/>
    <lineage>
        <taxon>Eukaryota</taxon>
        <taxon>Metazoa</taxon>
        <taxon>Ecdysozoa</taxon>
        <taxon>Arthropoda</taxon>
        <taxon>Hexapoda</taxon>
        <taxon>Insecta</taxon>
        <taxon>Pterygota</taxon>
        <taxon>Neoptera</taxon>
        <taxon>Paraneoptera</taxon>
        <taxon>Thysanoptera</taxon>
        <taxon>Terebrantia</taxon>
        <taxon>Thripoidea</taxon>
        <taxon>Thripidae</taxon>
        <taxon>Frankliniella</taxon>
    </lineage>
</organism>
<name>A0AAE1HZ80_9NEOP</name>
<sequence>MKATIWDVAQHILNSAYLNMTNNTSLSSTCKIAILLYPSYKTLTYNGCLRRYHFYAFTILHGISNLEESFLNLCLPPVETQRIKSSKPYSTKTDDLRVLHSPQPLSGGLTHLTITLLGALHETVAASTAGPVQGSVQDTSPQQAQAVGEAGGAGGEADVHHLGVVSVVLHQGADGGLLAEPRIHLLRLLVQQDRLLALLQQGGLRRSVARPPQGPRQLPKLGTCMSVPTAGASPPPSLGKCHASYHVHDLSRTGDESLHDQGLVLLEGRGATRAAQDRAAVVHHDGLRRNNTLLRKERRDGGALRKSRDLGWRESIVSKYEN</sequence>
<accession>A0AAE1HZ80</accession>
<reference evidence="1" key="2">
    <citation type="journal article" date="2023" name="BMC Genomics">
        <title>Pest status, molecular evolution, and epigenetic factors derived from the genome assembly of Frankliniella fusca, a thysanopteran phytovirus vector.</title>
        <authorList>
            <person name="Catto M.A."/>
            <person name="Labadie P.E."/>
            <person name="Jacobson A.L."/>
            <person name="Kennedy G.G."/>
            <person name="Srinivasan R."/>
            <person name="Hunt B.G."/>
        </authorList>
    </citation>
    <scope>NUCLEOTIDE SEQUENCE</scope>
    <source>
        <strain evidence="1">PL_HMW_Pooled</strain>
    </source>
</reference>
<gene>
    <name evidence="1" type="ORF">KUF71_023958</name>
</gene>
<evidence type="ECO:0000313" key="1">
    <source>
        <dbReference type="EMBL" id="KAK3930602.1"/>
    </source>
</evidence>